<dbReference type="EMBL" id="CM034394">
    <property type="protein sequence ID" value="KAJ0179559.1"/>
    <property type="molecule type" value="Genomic_DNA"/>
</dbReference>
<organism evidence="1 2">
    <name type="scientific">Dendrolimus kikuchii</name>
    <dbReference type="NCBI Taxonomy" id="765133"/>
    <lineage>
        <taxon>Eukaryota</taxon>
        <taxon>Metazoa</taxon>
        <taxon>Ecdysozoa</taxon>
        <taxon>Arthropoda</taxon>
        <taxon>Hexapoda</taxon>
        <taxon>Insecta</taxon>
        <taxon>Pterygota</taxon>
        <taxon>Neoptera</taxon>
        <taxon>Endopterygota</taxon>
        <taxon>Lepidoptera</taxon>
        <taxon>Glossata</taxon>
        <taxon>Ditrysia</taxon>
        <taxon>Bombycoidea</taxon>
        <taxon>Lasiocampidae</taxon>
        <taxon>Dendrolimus</taxon>
    </lineage>
</organism>
<evidence type="ECO:0000313" key="2">
    <source>
        <dbReference type="Proteomes" id="UP000824533"/>
    </source>
</evidence>
<gene>
    <name evidence="1" type="ORF">K1T71_005271</name>
</gene>
<sequence length="941" mass="106320">MVVNMVTYNCKNIKRSVEGIKELCMVGDIIALQETWLLPCELSYLTGIHDEFGSTGTSAVKIDAGILKGRPFGGVALLWRKSLFPYVSVIPCSCPRIAGIRISTNDKPIIVLSVYMPVDCADNLPEFTDCLGEISAIIDENDVENVFILGDFNAHPGERFYNELLRYSEEQDLVCADVNKLCLTDTFSFISDAHGSRRWLDHCIVTKAAWLCVENIYVKYDVYWSDHFPLIVKCNLNGIKQKIVLNTAYISNKIIWKDRTVAQIEEYKSFCDSHLKDIVNLSECTKLKCSDENHKNIINNLYKQIVNILGQAASVTYVGKVYSRKKVVYGWNKHVSESHWNAKLKFSNWVCHGKPPNGSVYEEMKLARKIFKGKLKWCQNHQDQIKMDSLAKYHAGADFKNFWKCTRNLNVKPIAPVSVADASSPAEIAKLFKEQFSIKSPLGPSCCRRDKETAKIAQISFSVSAEDIKYALKKMKKGKSPGHDGLSVEHLRYAGSHLNQILALLFNMCVNHAYLPPDLLKTIVVPIVKNRTGDVSDKANYRPISLATIIAKVFDSVISNYIDKHVMLHDAQFGFRPDLSTDLAILSLKHTVKYYVDRETPVYACFLDLSKAFDLVSYDLLWQKLKDKDLPVELIELIRSWYLGQENEVRWGSELSDPYRLECGVRQGGLSSPLLFSIYVDDLIEKLSSLQVGCSIDGACINNISYADDMVLLAPSVAALRKMLAVCETYALSHGLVYNVKKTEYMVFKAGAKCPLFVPPLLLNGTPINRVKEFKYLGHWVTEVQDDNVDMDRERRALSVRANMLARRFARCTETVKITLFKAYCTSLYSASLWFKYTQRAYNALRVQYNNSLRVLLRRPRFCSASAMFAEAHIDGFDALWRKKTASLLGRLRGSCNSILKGIADNLGLLLIISPNPGGRIFSKRRHSSSTKVTRSSNCGR</sequence>
<name>A0ACC1D755_9NEOP</name>
<accession>A0ACC1D755</accession>
<evidence type="ECO:0000313" key="1">
    <source>
        <dbReference type="EMBL" id="KAJ0179559.1"/>
    </source>
</evidence>
<proteinExistence type="predicted"/>
<reference evidence="1 2" key="1">
    <citation type="journal article" date="2021" name="Front. Genet.">
        <title>Chromosome-Level Genome Assembly Reveals Significant Gene Expansion in the Toll and IMD Signaling Pathways of Dendrolimus kikuchii.</title>
        <authorList>
            <person name="Zhou J."/>
            <person name="Wu P."/>
            <person name="Xiong Z."/>
            <person name="Liu N."/>
            <person name="Zhao N."/>
            <person name="Ji M."/>
            <person name="Qiu Y."/>
            <person name="Yang B."/>
        </authorList>
    </citation>
    <scope>NUCLEOTIDE SEQUENCE [LARGE SCALE GENOMIC DNA]</scope>
    <source>
        <strain evidence="1">Ann1</strain>
    </source>
</reference>
<protein>
    <submittedName>
        <fullName evidence="1">Uncharacterized protein</fullName>
    </submittedName>
</protein>
<dbReference type="Proteomes" id="UP000824533">
    <property type="component" value="Linkage Group LG08"/>
</dbReference>
<keyword evidence="2" id="KW-1185">Reference proteome</keyword>
<comment type="caution">
    <text evidence="1">The sequence shown here is derived from an EMBL/GenBank/DDBJ whole genome shotgun (WGS) entry which is preliminary data.</text>
</comment>